<keyword evidence="1" id="KW-0812">Transmembrane</keyword>
<proteinExistence type="predicted"/>
<keyword evidence="3" id="KW-1185">Reference proteome</keyword>
<dbReference type="Proteomes" id="UP001169242">
    <property type="component" value="Unassembled WGS sequence"/>
</dbReference>
<feature type="transmembrane region" description="Helical" evidence="1">
    <location>
        <begin position="122"/>
        <end position="142"/>
    </location>
</feature>
<name>A0AA42DQ02_9FIRM</name>
<evidence type="ECO:0000313" key="3">
    <source>
        <dbReference type="Proteomes" id="UP001169242"/>
    </source>
</evidence>
<dbReference type="PANTHER" id="PTHR36434:SF1">
    <property type="entry name" value="MEMBRANE PROTEASE YUGP-RELATED"/>
    <property type="match status" value="1"/>
</dbReference>
<evidence type="ECO:0000313" key="2">
    <source>
        <dbReference type="EMBL" id="MDA3733105.1"/>
    </source>
</evidence>
<sequence>MHGTSNSLYWILFLGISIVPLWASMKLQSTFSKYSRVRCLSGYTGEEAARRILMIHHLGNIGIRPIRGSMTDHYNPMKKEIGLSETTYSLNSIAAVSVAAHEVGHVLQESEQYGFLNLRHKLIPVTNFANSLSLPMVFLGAITSLNGLLWIGIILFSFTTLFSFVTLPVEFNASKRALVALSNSGILSDEELDGAKEVLQAAALTYVAGAATSLMMLLRLLLIYGGNDRD</sequence>
<reference evidence="2" key="1">
    <citation type="journal article" date="2023" name="Int. J. Syst. Evol. Microbiol.">
        <title>&lt;i&gt;Holtiella tumoricola&lt;/i&gt; gen. nov. sp. nov., isolated from a human clinical sample.</title>
        <authorList>
            <person name="Allen-Vercoe E."/>
            <person name="Daigneault M.C."/>
            <person name="Vancuren S.J."/>
            <person name="Cochrane K."/>
            <person name="O'Neal L.L."/>
            <person name="Sankaranarayanan K."/>
            <person name="Lawson P.A."/>
        </authorList>
    </citation>
    <scope>NUCLEOTIDE SEQUENCE</scope>
    <source>
        <strain evidence="2">CC70A</strain>
    </source>
</reference>
<keyword evidence="1" id="KW-0472">Membrane</keyword>
<dbReference type="InterPro" id="IPR007395">
    <property type="entry name" value="Zn_peptidase_2"/>
</dbReference>
<feature type="transmembrane region" description="Helical" evidence="1">
    <location>
        <begin position="148"/>
        <end position="167"/>
    </location>
</feature>
<gene>
    <name evidence="2" type="ORF">PBV87_16635</name>
</gene>
<feature type="transmembrane region" description="Helical" evidence="1">
    <location>
        <begin position="203"/>
        <end position="224"/>
    </location>
</feature>
<dbReference type="Pfam" id="PF04298">
    <property type="entry name" value="Zn_peptidase_2"/>
    <property type="match status" value="1"/>
</dbReference>
<organism evidence="2 3">
    <name type="scientific">Holtiella tumoricola</name>
    <dbReference type="NCBI Taxonomy" id="3018743"/>
    <lineage>
        <taxon>Bacteria</taxon>
        <taxon>Bacillati</taxon>
        <taxon>Bacillota</taxon>
        <taxon>Clostridia</taxon>
        <taxon>Lachnospirales</taxon>
        <taxon>Cellulosilyticaceae</taxon>
        <taxon>Holtiella</taxon>
    </lineage>
</organism>
<dbReference type="AlphaFoldDB" id="A0AA42DQ02"/>
<dbReference type="RefSeq" id="WP_053984003.1">
    <property type="nucleotide sequence ID" value="NZ_JAQIFT010000059.1"/>
</dbReference>
<keyword evidence="1" id="KW-1133">Transmembrane helix</keyword>
<feature type="transmembrane region" description="Helical" evidence="1">
    <location>
        <begin position="6"/>
        <end position="23"/>
    </location>
</feature>
<dbReference type="EMBL" id="JAQIFT010000059">
    <property type="protein sequence ID" value="MDA3733105.1"/>
    <property type="molecule type" value="Genomic_DNA"/>
</dbReference>
<evidence type="ECO:0000256" key="1">
    <source>
        <dbReference type="SAM" id="Phobius"/>
    </source>
</evidence>
<protein>
    <submittedName>
        <fullName evidence="2">Zinc metallopeptidase</fullName>
    </submittedName>
</protein>
<dbReference type="PANTHER" id="PTHR36434">
    <property type="entry name" value="MEMBRANE PROTEASE YUGP-RELATED"/>
    <property type="match status" value="1"/>
</dbReference>
<accession>A0AA42DQ02</accession>
<comment type="caution">
    <text evidence="2">The sequence shown here is derived from an EMBL/GenBank/DDBJ whole genome shotgun (WGS) entry which is preliminary data.</text>
</comment>